<evidence type="ECO:0000313" key="1">
    <source>
        <dbReference type="EMBL" id="TCT25116.1"/>
    </source>
</evidence>
<dbReference type="Proteomes" id="UP000295414">
    <property type="component" value="Unassembled WGS sequence"/>
</dbReference>
<keyword evidence="2" id="KW-1185">Reference proteome</keyword>
<name>A0A4R3N7J5_9GAMM</name>
<protein>
    <submittedName>
        <fullName evidence="1">Uncharacterized protein</fullName>
    </submittedName>
</protein>
<organism evidence="1 2">
    <name type="scientific">Thermomonas haemolytica</name>
    <dbReference type="NCBI Taxonomy" id="141949"/>
    <lineage>
        <taxon>Bacteria</taxon>
        <taxon>Pseudomonadati</taxon>
        <taxon>Pseudomonadota</taxon>
        <taxon>Gammaproteobacteria</taxon>
        <taxon>Lysobacterales</taxon>
        <taxon>Lysobacteraceae</taxon>
        <taxon>Thermomonas</taxon>
    </lineage>
</organism>
<evidence type="ECO:0000313" key="2">
    <source>
        <dbReference type="Proteomes" id="UP000295414"/>
    </source>
</evidence>
<dbReference type="EMBL" id="SMAP01000002">
    <property type="protein sequence ID" value="TCT25116.1"/>
    <property type="molecule type" value="Genomic_DNA"/>
</dbReference>
<reference evidence="1 2" key="1">
    <citation type="submission" date="2019-03" db="EMBL/GenBank/DDBJ databases">
        <title>Genomic Encyclopedia of Type Strains, Phase IV (KMG-IV): sequencing the most valuable type-strain genomes for metagenomic binning, comparative biology and taxonomic classification.</title>
        <authorList>
            <person name="Goeker M."/>
        </authorList>
    </citation>
    <scope>NUCLEOTIDE SEQUENCE [LARGE SCALE GENOMIC DNA]</scope>
    <source>
        <strain evidence="1 2">DSM 13605</strain>
    </source>
</reference>
<dbReference type="OrthoDB" id="6194710at2"/>
<proteinExistence type="predicted"/>
<dbReference type="RefSeq" id="WP_114959576.1">
    <property type="nucleotide sequence ID" value="NZ_MSZW01000002.1"/>
</dbReference>
<dbReference type="AlphaFoldDB" id="A0A4R3N7J5"/>
<sequence>MPPTAPDAAGFRGVIALELRDGAPPAQAALDAAGAGDVAERLGRDLAKLVPEVAACELALLGAHFDPAEALRPGWPLHRRALELLQRAPGRAQGARIVGFGADAQGAVPLPLQADPALAGGVLRVLPFVLRGEAAEGAGAALEALLLDRGMAAADTALALQDGLGATLEHARYLSLHDLLAIMAMQYRNVGLDGLWSLLETALLDPAGTCLLDAPPEPLARYADGEVRIALLDPAAWRRRNLPDETDGARLERGFALFQARQRQYAAVLGAHAIDVNFVHCGDGDSACLH</sequence>
<gene>
    <name evidence="1" type="ORF">EDC34_1022</name>
</gene>
<comment type="caution">
    <text evidence="1">The sequence shown here is derived from an EMBL/GenBank/DDBJ whole genome shotgun (WGS) entry which is preliminary data.</text>
</comment>
<accession>A0A4R3N7J5</accession>